<dbReference type="Pfam" id="PF06827">
    <property type="entry name" value="zf-FPG_IleRS"/>
    <property type="match status" value="1"/>
</dbReference>
<accession>A0A285SBP5</accession>
<evidence type="ECO:0000313" key="24">
    <source>
        <dbReference type="Proteomes" id="UP000219636"/>
    </source>
</evidence>
<keyword evidence="16" id="KW-0511">Multifunctional enzyme</keyword>
<dbReference type="EC" id="4.2.99.18" evidence="6"/>
<dbReference type="NCBIfam" id="TIGR00577">
    <property type="entry name" value="fpg"/>
    <property type="match status" value="1"/>
</dbReference>
<dbReference type="GO" id="GO:0003684">
    <property type="term" value="F:damaged DNA binding"/>
    <property type="evidence" value="ECO:0007669"/>
    <property type="project" value="InterPro"/>
</dbReference>
<dbReference type="OrthoDB" id="9800855at2"/>
<dbReference type="Gene3D" id="3.20.190.10">
    <property type="entry name" value="MutM-like, N-terminal"/>
    <property type="match status" value="1"/>
</dbReference>
<evidence type="ECO:0000256" key="17">
    <source>
        <dbReference type="ARBA" id="ARBA00023295"/>
    </source>
</evidence>
<dbReference type="CDD" id="cd08966">
    <property type="entry name" value="EcFpg-like_N"/>
    <property type="match status" value="1"/>
</dbReference>
<keyword evidence="12" id="KW-0862">Zinc</keyword>
<dbReference type="PANTHER" id="PTHR22993:SF9">
    <property type="entry name" value="FORMAMIDOPYRIMIDINE-DNA GLYCOSYLASE"/>
    <property type="match status" value="1"/>
</dbReference>
<evidence type="ECO:0000256" key="5">
    <source>
        <dbReference type="ARBA" id="ARBA00012024"/>
    </source>
</evidence>
<dbReference type="InterPro" id="IPR012319">
    <property type="entry name" value="FPG_cat"/>
</dbReference>
<evidence type="ECO:0000256" key="15">
    <source>
        <dbReference type="ARBA" id="ARBA00023239"/>
    </source>
</evidence>
<dbReference type="SUPFAM" id="SSF57716">
    <property type="entry name" value="Glucocorticoid receptor-like (DNA-binding domain)"/>
    <property type="match status" value="1"/>
</dbReference>
<dbReference type="InterPro" id="IPR020629">
    <property type="entry name" value="FPG_Glyclase"/>
</dbReference>
<dbReference type="PROSITE" id="PS51068">
    <property type="entry name" value="FPG_CAT"/>
    <property type="match status" value="1"/>
</dbReference>
<evidence type="ECO:0000256" key="7">
    <source>
        <dbReference type="ARBA" id="ARBA00016240"/>
    </source>
</evidence>
<evidence type="ECO:0000256" key="19">
    <source>
        <dbReference type="ARBA" id="ARBA00044632"/>
    </source>
</evidence>
<evidence type="ECO:0000256" key="14">
    <source>
        <dbReference type="ARBA" id="ARBA00023204"/>
    </source>
</evidence>
<keyword evidence="15 23" id="KW-0456">Lyase</keyword>
<dbReference type="SUPFAM" id="SSF81624">
    <property type="entry name" value="N-terminal domain of MutM-like DNA repair proteins"/>
    <property type="match status" value="1"/>
</dbReference>
<dbReference type="RefSeq" id="WP_097072863.1">
    <property type="nucleotide sequence ID" value="NZ_OBMQ01000003.1"/>
</dbReference>
<evidence type="ECO:0000256" key="11">
    <source>
        <dbReference type="ARBA" id="ARBA00022801"/>
    </source>
</evidence>
<evidence type="ECO:0000256" key="8">
    <source>
        <dbReference type="ARBA" id="ARBA00022723"/>
    </source>
</evidence>
<comment type="subunit">
    <text evidence="4">Monomer.</text>
</comment>
<dbReference type="FunFam" id="1.10.8.50:FF:000003">
    <property type="entry name" value="Formamidopyrimidine-DNA glycosylase"/>
    <property type="match status" value="1"/>
</dbReference>
<evidence type="ECO:0000256" key="16">
    <source>
        <dbReference type="ARBA" id="ARBA00023268"/>
    </source>
</evidence>
<dbReference type="EMBL" id="OBMQ01000003">
    <property type="protein sequence ID" value="SOC03152.1"/>
    <property type="molecule type" value="Genomic_DNA"/>
</dbReference>
<evidence type="ECO:0000256" key="9">
    <source>
        <dbReference type="ARBA" id="ARBA00022763"/>
    </source>
</evidence>
<dbReference type="GO" id="GO:0140078">
    <property type="term" value="F:class I DNA-(apurinic or apyrimidinic site) endonuclease activity"/>
    <property type="evidence" value="ECO:0007669"/>
    <property type="project" value="UniProtKB-EC"/>
</dbReference>
<evidence type="ECO:0000256" key="2">
    <source>
        <dbReference type="ARBA" id="ARBA00001947"/>
    </source>
</evidence>
<dbReference type="GO" id="GO:0003690">
    <property type="term" value="F:double-stranded DNA binding"/>
    <property type="evidence" value="ECO:0007669"/>
    <property type="project" value="UniProtKB-ARBA"/>
</dbReference>
<dbReference type="SMART" id="SM01232">
    <property type="entry name" value="H2TH"/>
    <property type="match status" value="1"/>
</dbReference>
<dbReference type="Pfam" id="PF01149">
    <property type="entry name" value="Fapy_DNA_glyco"/>
    <property type="match status" value="1"/>
</dbReference>
<dbReference type="InterPro" id="IPR010979">
    <property type="entry name" value="Ribosomal_uS13-like_H2TH"/>
</dbReference>
<evidence type="ECO:0000256" key="6">
    <source>
        <dbReference type="ARBA" id="ARBA00012720"/>
    </source>
</evidence>
<keyword evidence="11" id="KW-0378">Hydrolase</keyword>
<gene>
    <name evidence="23" type="ORF">SAMN05880501_103183</name>
</gene>
<dbReference type="PROSITE" id="PS51066">
    <property type="entry name" value="ZF_FPG_2"/>
    <property type="match status" value="1"/>
</dbReference>
<comment type="catalytic activity">
    <reaction evidence="19">
        <text>2'-deoxyribonucleotide-(2'-deoxyribose 5'-phosphate)-2'-deoxyribonucleotide-DNA = a 3'-end 2'-deoxyribonucleotide-(2,3-dehydro-2,3-deoxyribose 5'-phosphate)-DNA + a 5'-end 5'-phospho-2'-deoxyribonucleoside-DNA + H(+)</text>
        <dbReference type="Rhea" id="RHEA:66592"/>
        <dbReference type="Rhea" id="RHEA-COMP:13180"/>
        <dbReference type="Rhea" id="RHEA-COMP:16897"/>
        <dbReference type="Rhea" id="RHEA-COMP:17067"/>
        <dbReference type="ChEBI" id="CHEBI:15378"/>
        <dbReference type="ChEBI" id="CHEBI:136412"/>
        <dbReference type="ChEBI" id="CHEBI:157695"/>
        <dbReference type="ChEBI" id="CHEBI:167181"/>
        <dbReference type="EC" id="4.2.99.18"/>
    </reaction>
</comment>
<proteinExistence type="inferred from homology"/>
<evidence type="ECO:0000259" key="21">
    <source>
        <dbReference type="PROSITE" id="PS51066"/>
    </source>
</evidence>
<feature type="domain" description="FPG-type" evidence="21">
    <location>
        <begin position="258"/>
        <end position="290"/>
    </location>
</feature>
<comment type="cofactor">
    <cofactor evidence="2">
        <name>Zn(2+)</name>
        <dbReference type="ChEBI" id="CHEBI:29105"/>
    </cofactor>
</comment>
<dbReference type="GO" id="GO:0034039">
    <property type="term" value="F:8-oxo-7,8-dihydroguanine DNA N-glycosylase activity"/>
    <property type="evidence" value="ECO:0007669"/>
    <property type="project" value="TreeGrafter"/>
</dbReference>
<protein>
    <recommendedName>
        <fullName evidence="7">Formamidopyrimidine-DNA glycosylase</fullName>
        <ecNumber evidence="5">3.2.2.23</ecNumber>
        <ecNumber evidence="6">4.2.99.18</ecNumber>
    </recommendedName>
    <alternativeName>
        <fullName evidence="18">DNA-(apurinic or apyrimidinic site) lyase MutM</fullName>
    </alternativeName>
</protein>
<organism evidence="23 24">
    <name type="scientific">Ureibacillus xyleni</name>
    <dbReference type="NCBI Taxonomy" id="614648"/>
    <lineage>
        <taxon>Bacteria</taxon>
        <taxon>Bacillati</taxon>
        <taxon>Bacillota</taxon>
        <taxon>Bacilli</taxon>
        <taxon>Bacillales</taxon>
        <taxon>Caryophanaceae</taxon>
        <taxon>Ureibacillus</taxon>
    </lineage>
</organism>
<dbReference type="Proteomes" id="UP000219636">
    <property type="component" value="Unassembled WGS sequence"/>
</dbReference>
<keyword evidence="13" id="KW-0238">DNA-binding</keyword>
<keyword evidence="24" id="KW-1185">Reference proteome</keyword>
<dbReference type="Pfam" id="PF06831">
    <property type="entry name" value="H2TH"/>
    <property type="match status" value="1"/>
</dbReference>
<dbReference type="EC" id="3.2.2.23" evidence="5"/>
<dbReference type="PANTHER" id="PTHR22993">
    <property type="entry name" value="FORMAMIDOPYRIMIDINE-DNA GLYCOSYLASE"/>
    <property type="match status" value="1"/>
</dbReference>
<keyword evidence="10 20" id="KW-0863">Zinc-finger</keyword>
<dbReference type="Gene3D" id="1.10.8.50">
    <property type="match status" value="1"/>
</dbReference>
<reference evidence="24" key="1">
    <citation type="submission" date="2017-08" db="EMBL/GenBank/DDBJ databases">
        <authorList>
            <person name="Varghese N."/>
            <person name="Submissions S."/>
        </authorList>
    </citation>
    <scope>NUCLEOTIDE SEQUENCE [LARGE SCALE GENOMIC DNA]</scope>
    <source>
        <strain evidence="24">JC22</strain>
    </source>
</reference>
<evidence type="ECO:0000256" key="3">
    <source>
        <dbReference type="ARBA" id="ARBA00009409"/>
    </source>
</evidence>
<evidence type="ECO:0000256" key="13">
    <source>
        <dbReference type="ARBA" id="ARBA00023125"/>
    </source>
</evidence>
<dbReference type="InterPro" id="IPR000214">
    <property type="entry name" value="Znf_DNA_glyclase/AP_lyase"/>
</dbReference>
<dbReference type="GO" id="GO:0006284">
    <property type="term" value="P:base-excision repair"/>
    <property type="evidence" value="ECO:0007669"/>
    <property type="project" value="InterPro"/>
</dbReference>
<dbReference type="InterPro" id="IPR010663">
    <property type="entry name" value="Znf_FPG/IleRS"/>
</dbReference>
<evidence type="ECO:0000313" key="23">
    <source>
        <dbReference type="EMBL" id="SOC03152.1"/>
    </source>
</evidence>
<evidence type="ECO:0000256" key="10">
    <source>
        <dbReference type="ARBA" id="ARBA00022771"/>
    </source>
</evidence>
<dbReference type="GO" id="GO:0008270">
    <property type="term" value="F:zinc ion binding"/>
    <property type="evidence" value="ECO:0007669"/>
    <property type="project" value="UniProtKB-KW"/>
</dbReference>
<evidence type="ECO:0000259" key="22">
    <source>
        <dbReference type="PROSITE" id="PS51068"/>
    </source>
</evidence>
<dbReference type="SUPFAM" id="SSF46946">
    <property type="entry name" value="S13-like H2TH domain"/>
    <property type="match status" value="1"/>
</dbReference>
<comment type="catalytic activity">
    <reaction evidence="1">
        <text>Hydrolysis of DNA containing ring-opened 7-methylguanine residues, releasing 2,6-diamino-4-hydroxy-5-(N-methyl)formamidopyrimidine.</text>
        <dbReference type="EC" id="3.2.2.23"/>
    </reaction>
</comment>
<keyword evidence="9" id="KW-0227">DNA damage</keyword>
<dbReference type="AlphaFoldDB" id="A0A285SBP5"/>
<evidence type="ECO:0000256" key="20">
    <source>
        <dbReference type="PROSITE-ProRule" id="PRU00391"/>
    </source>
</evidence>
<evidence type="ECO:0000256" key="4">
    <source>
        <dbReference type="ARBA" id="ARBA00011245"/>
    </source>
</evidence>
<evidence type="ECO:0000256" key="12">
    <source>
        <dbReference type="ARBA" id="ARBA00022833"/>
    </source>
</evidence>
<dbReference type="InterPro" id="IPR015886">
    <property type="entry name" value="H2TH_FPG"/>
</dbReference>
<comment type="similarity">
    <text evidence="3">Belongs to the FPG family.</text>
</comment>
<evidence type="ECO:0000256" key="1">
    <source>
        <dbReference type="ARBA" id="ARBA00001668"/>
    </source>
</evidence>
<sequence>MPELPEVEGVVRALVPKVEGKTIEKVELSQTIYHSWAEGKQCIVKTIEPNLFEQALQGMTISKITRRSKYIYFHLEKDDNQYLFVNHLGMTGAWFVVQDLSEITEEKFRKHTHGVFYLTSGELLVYSDIRRFGEMRFIVKEEEHPPLMQMAPEPFEPNACYFFLEKCELPKYQNKPIKEVIMDGQVISGCGNIYATESLFKMGIHPGRKTNRISKQRKIELFEVIRNILQESIEMGGSTISDYRNINGEAGGMQHRLKMYGKKICPQCGNDTKSMVIGGRTSVYCPQCQH</sequence>
<keyword evidence="14" id="KW-0234">DNA repair</keyword>
<dbReference type="NCBIfam" id="NF002211">
    <property type="entry name" value="PRK01103.1"/>
    <property type="match status" value="1"/>
</dbReference>
<dbReference type="SMART" id="SM00898">
    <property type="entry name" value="Fapy_DNA_glyco"/>
    <property type="match status" value="1"/>
</dbReference>
<name>A0A285SBP5_9BACL</name>
<dbReference type="InterPro" id="IPR035937">
    <property type="entry name" value="FPG_N"/>
</dbReference>
<feature type="domain" description="Formamidopyrimidine-DNA glycosylase catalytic" evidence="22">
    <location>
        <begin position="2"/>
        <end position="133"/>
    </location>
</feature>
<keyword evidence="8" id="KW-0479">Metal-binding</keyword>
<keyword evidence="17" id="KW-0326">Glycosidase</keyword>
<evidence type="ECO:0000256" key="18">
    <source>
        <dbReference type="ARBA" id="ARBA00030638"/>
    </source>
</evidence>